<name>A0A6M2BV51_9GAMM</name>
<proteinExistence type="inferred from homology"/>
<dbReference type="SUPFAM" id="SSF56935">
    <property type="entry name" value="Porins"/>
    <property type="match status" value="1"/>
</dbReference>
<comment type="caution">
    <text evidence="13">The sequence shown here is derived from an EMBL/GenBank/DDBJ whole genome shotgun (WGS) entry which is preliminary data.</text>
</comment>
<dbReference type="RefSeq" id="WP_166259835.1">
    <property type="nucleotide sequence ID" value="NZ_JAAMOW010000009.1"/>
</dbReference>
<keyword evidence="2 8" id="KW-0813">Transport</keyword>
<comment type="similarity">
    <text evidence="8 9">Belongs to the TonB-dependent receptor family.</text>
</comment>
<feature type="domain" description="TonB-dependent receptor plug" evidence="12">
    <location>
        <begin position="61"/>
        <end position="162"/>
    </location>
</feature>
<dbReference type="GO" id="GO:0009279">
    <property type="term" value="C:cell outer membrane"/>
    <property type="evidence" value="ECO:0007669"/>
    <property type="project" value="UniProtKB-SubCell"/>
</dbReference>
<dbReference type="EMBL" id="JAAMOW010000009">
    <property type="protein sequence ID" value="NGY06368.1"/>
    <property type="molecule type" value="Genomic_DNA"/>
</dbReference>
<dbReference type="Proteomes" id="UP000472676">
    <property type="component" value="Unassembled WGS sequence"/>
</dbReference>
<dbReference type="InterPro" id="IPR039426">
    <property type="entry name" value="TonB-dep_rcpt-like"/>
</dbReference>
<dbReference type="GO" id="GO:0044718">
    <property type="term" value="P:siderophore transmembrane transport"/>
    <property type="evidence" value="ECO:0007669"/>
    <property type="project" value="TreeGrafter"/>
</dbReference>
<accession>A0A6M2BV51</accession>
<evidence type="ECO:0000256" key="10">
    <source>
        <dbReference type="SAM" id="SignalP"/>
    </source>
</evidence>
<comment type="subcellular location">
    <subcellularLocation>
        <location evidence="1 8">Cell outer membrane</location>
        <topology evidence="1 8">Multi-pass membrane protein</topology>
    </subcellularLocation>
</comment>
<keyword evidence="10" id="KW-0732">Signal</keyword>
<evidence type="ECO:0000256" key="4">
    <source>
        <dbReference type="ARBA" id="ARBA00022692"/>
    </source>
</evidence>
<dbReference type="Gene3D" id="2.40.170.20">
    <property type="entry name" value="TonB-dependent receptor, beta-barrel domain"/>
    <property type="match status" value="1"/>
</dbReference>
<keyword evidence="4 8" id="KW-0812">Transmembrane</keyword>
<dbReference type="PROSITE" id="PS52016">
    <property type="entry name" value="TONB_DEPENDENT_REC_3"/>
    <property type="match status" value="1"/>
</dbReference>
<organism evidence="13 14">
    <name type="scientific">Solimonas terrae</name>
    <dbReference type="NCBI Taxonomy" id="1396819"/>
    <lineage>
        <taxon>Bacteria</taxon>
        <taxon>Pseudomonadati</taxon>
        <taxon>Pseudomonadota</taxon>
        <taxon>Gammaproteobacteria</taxon>
        <taxon>Nevskiales</taxon>
        <taxon>Nevskiaceae</taxon>
        <taxon>Solimonas</taxon>
    </lineage>
</organism>
<keyword evidence="7 8" id="KW-0998">Cell outer membrane</keyword>
<protein>
    <submittedName>
        <fullName evidence="13">TonB-dependent receptor</fullName>
    </submittedName>
</protein>
<evidence type="ECO:0000256" key="7">
    <source>
        <dbReference type="ARBA" id="ARBA00023237"/>
    </source>
</evidence>
<dbReference type="Gene3D" id="2.170.130.10">
    <property type="entry name" value="TonB-dependent receptor, plug domain"/>
    <property type="match status" value="1"/>
</dbReference>
<dbReference type="PANTHER" id="PTHR30069">
    <property type="entry name" value="TONB-DEPENDENT OUTER MEMBRANE RECEPTOR"/>
    <property type="match status" value="1"/>
</dbReference>
<keyword evidence="6 8" id="KW-0472">Membrane</keyword>
<keyword evidence="3 8" id="KW-1134">Transmembrane beta strand</keyword>
<keyword evidence="14" id="KW-1185">Reference proteome</keyword>
<evidence type="ECO:0000256" key="8">
    <source>
        <dbReference type="PROSITE-ProRule" id="PRU01360"/>
    </source>
</evidence>
<evidence type="ECO:0000259" key="11">
    <source>
        <dbReference type="Pfam" id="PF00593"/>
    </source>
</evidence>
<gene>
    <name evidence="13" type="ORF">G7Y85_16470</name>
</gene>
<dbReference type="Pfam" id="PF00593">
    <property type="entry name" value="TonB_dep_Rec_b-barrel"/>
    <property type="match status" value="1"/>
</dbReference>
<evidence type="ECO:0000256" key="3">
    <source>
        <dbReference type="ARBA" id="ARBA00022452"/>
    </source>
</evidence>
<feature type="domain" description="TonB-dependent receptor-like beta-barrel" evidence="11">
    <location>
        <begin position="210"/>
        <end position="646"/>
    </location>
</feature>
<dbReference type="GO" id="GO:0015344">
    <property type="term" value="F:siderophore uptake transmembrane transporter activity"/>
    <property type="evidence" value="ECO:0007669"/>
    <property type="project" value="TreeGrafter"/>
</dbReference>
<sequence length="677" mass="71541">MSQIFRPRLLGVVSCIASTFLATPGYAADKTITPDSTDVASADIATVTVTGSPLTQDADALATVVDSVDKEQILRAGGANLADALANVPGVTGTGFASGASRPVIRGFDATRVRVLEDGIDSFDVSDIGPDHGVPIDPMSAQSIEVVRGAGTLRYGSQAIGGGVNAINNRVPLDLPEAPISGDVTGSYDSNGHTGQGAGEVDGRVGSFALHADGFDRRADDYDTPHGTQDNSFFHGDGYSVGSSYFFGDDNASRIGGAVIHYDARYGIPADTVYIDMKQTKELLRSSFAINSGALQTLTVDGGYASYQHTENNPDGSVNSTFRNKAWDSRAEALFGAIGPFSRSALGMQLQHRDFSALGEDSDYLFPTTTRSYAAFAFTEAPLADWLRLQSGARVERVGVDGTPSTDVATTRDFTPLSASLGLVADASQAVRFGLTLSSTARAPAQTELFARGPHDGPGTFETGDPTLGIERSNSLEATMRVRMDKVRLDGSVWAAKFNNYIYGALTGRTCDDDDNCVVGDSEELKELNYTQLDATFRGAEAKATIGLYQGGAGKLDARLLADYVRATLDSGGNVPRIPPYHVGGGLDWERGSVDAGFLLKYAGAQHDTAEAETDTKGFVSLDAQVGWRLLPARPGLEVALVGHNLTNTTQRNAVALNKEDVLMPGRNVSLIVRADF</sequence>
<dbReference type="InterPro" id="IPR000531">
    <property type="entry name" value="Beta-barrel_TonB"/>
</dbReference>
<dbReference type="InterPro" id="IPR012910">
    <property type="entry name" value="Plug_dom"/>
</dbReference>
<dbReference type="AlphaFoldDB" id="A0A6M2BV51"/>
<dbReference type="InterPro" id="IPR037066">
    <property type="entry name" value="Plug_dom_sf"/>
</dbReference>
<feature type="chain" id="PRO_5026688399" evidence="10">
    <location>
        <begin position="28"/>
        <end position="677"/>
    </location>
</feature>
<dbReference type="Pfam" id="PF07715">
    <property type="entry name" value="Plug"/>
    <property type="match status" value="1"/>
</dbReference>
<evidence type="ECO:0000256" key="2">
    <source>
        <dbReference type="ARBA" id="ARBA00022448"/>
    </source>
</evidence>
<feature type="signal peptide" evidence="10">
    <location>
        <begin position="1"/>
        <end position="27"/>
    </location>
</feature>
<reference evidence="13 14" key="1">
    <citation type="journal article" date="2014" name="Int. J. Syst. Evol. Microbiol.">
        <title>Solimonas terrae sp. nov., isolated from soil.</title>
        <authorList>
            <person name="Kim S.J."/>
            <person name="Moon J.Y."/>
            <person name="Weon H.Y."/>
            <person name="Ahn J.H."/>
            <person name="Chen W.M."/>
            <person name="Kwon S.W."/>
        </authorList>
    </citation>
    <scope>NUCLEOTIDE SEQUENCE [LARGE SCALE GENOMIC DNA]</scope>
    <source>
        <strain evidence="13 14">KIS83-12</strain>
    </source>
</reference>
<evidence type="ECO:0000313" key="13">
    <source>
        <dbReference type="EMBL" id="NGY06368.1"/>
    </source>
</evidence>
<evidence type="ECO:0000256" key="1">
    <source>
        <dbReference type="ARBA" id="ARBA00004571"/>
    </source>
</evidence>
<evidence type="ECO:0000256" key="6">
    <source>
        <dbReference type="ARBA" id="ARBA00023136"/>
    </source>
</evidence>
<evidence type="ECO:0000256" key="5">
    <source>
        <dbReference type="ARBA" id="ARBA00023077"/>
    </source>
</evidence>
<keyword evidence="13" id="KW-0675">Receptor</keyword>
<dbReference type="InterPro" id="IPR036942">
    <property type="entry name" value="Beta-barrel_TonB_sf"/>
</dbReference>
<keyword evidence="5 9" id="KW-0798">TonB box</keyword>
<dbReference type="PANTHER" id="PTHR30069:SF40">
    <property type="entry name" value="TONB-DEPENDENT RECEPTOR NMB0964-RELATED"/>
    <property type="match status" value="1"/>
</dbReference>
<evidence type="ECO:0000259" key="12">
    <source>
        <dbReference type="Pfam" id="PF07715"/>
    </source>
</evidence>
<evidence type="ECO:0000313" key="14">
    <source>
        <dbReference type="Proteomes" id="UP000472676"/>
    </source>
</evidence>
<evidence type="ECO:0000256" key="9">
    <source>
        <dbReference type="RuleBase" id="RU003357"/>
    </source>
</evidence>